<evidence type="ECO:0000256" key="2">
    <source>
        <dbReference type="ARBA" id="ARBA00022827"/>
    </source>
</evidence>
<feature type="domain" description="FAD-binding" evidence="4">
    <location>
        <begin position="12"/>
        <end position="338"/>
    </location>
</feature>
<dbReference type="Proteomes" id="UP000297910">
    <property type="component" value="Unassembled WGS sequence"/>
</dbReference>
<dbReference type="PANTHER" id="PTHR46720">
    <property type="entry name" value="HYDROXYLASE, PUTATIVE (AFU_ORTHOLOGUE AFUA_3G01460)-RELATED"/>
    <property type="match status" value="1"/>
</dbReference>
<dbReference type="EMBL" id="PQXI01000056">
    <property type="protein sequence ID" value="TGO26582.1"/>
    <property type="molecule type" value="Genomic_DNA"/>
</dbReference>
<dbReference type="InterPro" id="IPR051104">
    <property type="entry name" value="FAD_monoxygenase"/>
</dbReference>
<keyword evidence="1" id="KW-0285">Flavoprotein</keyword>
<comment type="caution">
    <text evidence="5">The sequence shown here is derived from an EMBL/GenBank/DDBJ whole genome shotgun (WGS) entry which is preliminary data.</text>
</comment>
<organism evidence="5 6">
    <name type="scientific">Botrytis paeoniae</name>
    <dbReference type="NCBI Taxonomy" id="278948"/>
    <lineage>
        <taxon>Eukaryota</taxon>
        <taxon>Fungi</taxon>
        <taxon>Dikarya</taxon>
        <taxon>Ascomycota</taxon>
        <taxon>Pezizomycotina</taxon>
        <taxon>Leotiomycetes</taxon>
        <taxon>Helotiales</taxon>
        <taxon>Sclerotiniaceae</taxon>
        <taxon>Botrytis</taxon>
    </lineage>
</organism>
<reference evidence="5 6" key="1">
    <citation type="submission" date="2017-12" db="EMBL/GenBank/DDBJ databases">
        <title>Comparative genomics of Botrytis spp.</title>
        <authorList>
            <person name="Valero-Jimenez C.A."/>
            <person name="Tapia P."/>
            <person name="Veloso J."/>
            <person name="Silva-Moreno E."/>
            <person name="Staats M."/>
            <person name="Valdes J.H."/>
            <person name="Van Kan J.A.L."/>
        </authorList>
    </citation>
    <scope>NUCLEOTIDE SEQUENCE [LARGE SCALE GENOMIC DNA]</scope>
    <source>
        <strain evidence="5 6">Bp0003</strain>
    </source>
</reference>
<dbReference type="InterPro" id="IPR002938">
    <property type="entry name" value="FAD-bd"/>
</dbReference>
<evidence type="ECO:0000256" key="1">
    <source>
        <dbReference type="ARBA" id="ARBA00022630"/>
    </source>
</evidence>
<dbReference type="GO" id="GO:0071949">
    <property type="term" value="F:FAD binding"/>
    <property type="evidence" value="ECO:0007669"/>
    <property type="project" value="InterPro"/>
</dbReference>
<dbReference type="PRINTS" id="PR00420">
    <property type="entry name" value="RNGMNOXGNASE"/>
</dbReference>
<proteinExistence type="predicted"/>
<dbReference type="PANTHER" id="PTHR46720:SF3">
    <property type="entry name" value="FAD-BINDING DOMAIN-CONTAINING PROTEIN-RELATED"/>
    <property type="match status" value="1"/>
</dbReference>
<evidence type="ECO:0000313" key="6">
    <source>
        <dbReference type="Proteomes" id="UP000297910"/>
    </source>
</evidence>
<evidence type="ECO:0000259" key="4">
    <source>
        <dbReference type="Pfam" id="PF01494"/>
    </source>
</evidence>
<sequence>MQRPLLVQTAGIAIVGGGMAGITLALGLVNRGISCKIHERGHIFSEIDAGVTFASNSICAMEACDLSVSTAFKAVATHGLCKPNCANMFERRKELYFDFSGGYHDNGSEPSEVLFSLYNWEGSNSDIAEFRKRVVDESDDQGLITLYFTDDTTATAEAVIEADDVKSHVRRFILGFENHEIHACYSYKCAYRGPIPMENAIAELGEDMAANTEMHLGLDGHVITLPVDRGETMNVVAFTRSKEGSIDPHRSTRAATEKDTPSELAGWSKNVTPILSLLNEYVDTWAIFDMLDYPASTYAKERKVLIGDVAHVASPHHGSGAGFGIEDIAVLAEMLAAPAVKTHKGLRALFQAFDLCRSPRTQWHIAGSRPNGRPDEWQAEGVGVDIEKIATEAHERSEKIAGRYQINDC</sequence>
<keyword evidence="3" id="KW-0560">Oxidoreductase</keyword>
<dbReference type="Gene3D" id="3.50.50.60">
    <property type="entry name" value="FAD/NAD(P)-binding domain"/>
    <property type="match status" value="1"/>
</dbReference>
<dbReference type="SUPFAM" id="SSF51905">
    <property type="entry name" value="FAD/NAD(P)-binding domain"/>
    <property type="match status" value="1"/>
</dbReference>
<protein>
    <recommendedName>
        <fullName evidence="4">FAD-binding domain-containing protein</fullName>
    </recommendedName>
</protein>
<keyword evidence="2" id="KW-0274">FAD</keyword>
<keyword evidence="6" id="KW-1185">Reference proteome</keyword>
<dbReference type="GO" id="GO:0044550">
    <property type="term" value="P:secondary metabolite biosynthetic process"/>
    <property type="evidence" value="ECO:0007669"/>
    <property type="project" value="TreeGrafter"/>
</dbReference>
<evidence type="ECO:0000256" key="3">
    <source>
        <dbReference type="ARBA" id="ARBA00023002"/>
    </source>
</evidence>
<dbReference type="GO" id="GO:0016491">
    <property type="term" value="F:oxidoreductase activity"/>
    <property type="evidence" value="ECO:0007669"/>
    <property type="project" value="UniProtKB-KW"/>
</dbReference>
<dbReference type="Pfam" id="PF01494">
    <property type="entry name" value="FAD_binding_3"/>
    <property type="match status" value="1"/>
</dbReference>
<gene>
    <name evidence="5" type="ORF">BPAE_0056g00030</name>
</gene>
<name>A0A4Z1FUD3_9HELO</name>
<dbReference type="InterPro" id="IPR036188">
    <property type="entry name" value="FAD/NAD-bd_sf"/>
</dbReference>
<accession>A0A4Z1FUD3</accession>
<evidence type="ECO:0000313" key="5">
    <source>
        <dbReference type="EMBL" id="TGO26582.1"/>
    </source>
</evidence>
<dbReference type="AlphaFoldDB" id="A0A4Z1FUD3"/>